<evidence type="ECO:0000313" key="2">
    <source>
        <dbReference type="Proteomes" id="UP000789860"/>
    </source>
</evidence>
<gene>
    <name evidence="1" type="ORF">SCALOS_LOCUS7182</name>
</gene>
<name>A0ACA9MQU0_9GLOM</name>
<evidence type="ECO:0000313" key="1">
    <source>
        <dbReference type="EMBL" id="CAG8608099.1"/>
    </source>
</evidence>
<accession>A0ACA9MQU0</accession>
<organism evidence="1 2">
    <name type="scientific">Scutellospora calospora</name>
    <dbReference type="NCBI Taxonomy" id="85575"/>
    <lineage>
        <taxon>Eukaryota</taxon>
        <taxon>Fungi</taxon>
        <taxon>Fungi incertae sedis</taxon>
        <taxon>Mucoromycota</taxon>
        <taxon>Glomeromycotina</taxon>
        <taxon>Glomeromycetes</taxon>
        <taxon>Diversisporales</taxon>
        <taxon>Gigasporaceae</taxon>
        <taxon>Scutellospora</taxon>
    </lineage>
</organism>
<dbReference type="EMBL" id="CAJVPM010015470">
    <property type="protein sequence ID" value="CAG8608099.1"/>
    <property type="molecule type" value="Genomic_DNA"/>
</dbReference>
<proteinExistence type="predicted"/>
<comment type="caution">
    <text evidence="1">The sequence shown here is derived from an EMBL/GenBank/DDBJ whole genome shotgun (WGS) entry which is preliminary data.</text>
</comment>
<sequence>MNRQTSNFFLIVFVSILLTLSITIDAHIKKHVFINKHANKHANKHVFINKHANKHANKHVFINKHANKHVNKHANHVINQKTKCSTSTTTPPPVCSPTPVCCECRGSPGWNNIIYSVLPDQLVNITTSSTPRDCCNSCIADENCVSWYYNNQIMMCRHEVNTSTADACTVDKSIPSSFGDEGGVIRCNDDSSSTCN</sequence>
<protein>
    <submittedName>
        <fullName evidence="1">9726_t:CDS:1</fullName>
    </submittedName>
</protein>
<keyword evidence="2" id="KW-1185">Reference proteome</keyword>
<reference evidence="1" key="1">
    <citation type="submission" date="2021-06" db="EMBL/GenBank/DDBJ databases">
        <authorList>
            <person name="Kallberg Y."/>
            <person name="Tangrot J."/>
            <person name="Rosling A."/>
        </authorList>
    </citation>
    <scope>NUCLEOTIDE SEQUENCE</scope>
    <source>
        <strain evidence="1">AU212A</strain>
    </source>
</reference>
<dbReference type="Proteomes" id="UP000789860">
    <property type="component" value="Unassembled WGS sequence"/>
</dbReference>